<evidence type="ECO:0000259" key="1">
    <source>
        <dbReference type="Pfam" id="PF13837"/>
    </source>
</evidence>
<feature type="domain" description="Myb/SANT-like DNA-binding" evidence="1">
    <location>
        <begin position="92"/>
        <end position="180"/>
    </location>
</feature>
<dbReference type="OrthoDB" id="7552755at2759"/>
<evidence type="ECO:0000313" key="2">
    <source>
        <dbReference type="Proteomes" id="UP000504618"/>
    </source>
</evidence>
<dbReference type="GeneID" id="112456792"/>
<dbReference type="PANTHER" id="PTHR47595:SF1">
    <property type="entry name" value="MYB_SANT-LIKE DNA-BINDING DOMAIN-CONTAINING PROTEIN"/>
    <property type="match status" value="1"/>
</dbReference>
<evidence type="ECO:0000313" key="3">
    <source>
        <dbReference type="RefSeq" id="XP_024875316.1"/>
    </source>
</evidence>
<dbReference type="InterPro" id="IPR044822">
    <property type="entry name" value="Myb_DNA-bind_4"/>
</dbReference>
<dbReference type="AlphaFoldDB" id="A0A6J1Q1F6"/>
<organism evidence="2 3">
    <name type="scientific">Temnothorax curvispinosus</name>
    <dbReference type="NCBI Taxonomy" id="300111"/>
    <lineage>
        <taxon>Eukaryota</taxon>
        <taxon>Metazoa</taxon>
        <taxon>Ecdysozoa</taxon>
        <taxon>Arthropoda</taxon>
        <taxon>Hexapoda</taxon>
        <taxon>Insecta</taxon>
        <taxon>Pterygota</taxon>
        <taxon>Neoptera</taxon>
        <taxon>Endopterygota</taxon>
        <taxon>Hymenoptera</taxon>
        <taxon>Apocrita</taxon>
        <taxon>Aculeata</taxon>
        <taxon>Formicoidea</taxon>
        <taxon>Formicidae</taxon>
        <taxon>Myrmicinae</taxon>
        <taxon>Temnothorax</taxon>
    </lineage>
</organism>
<dbReference type="RefSeq" id="XP_024875316.1">
    <property type="nucleotide sequence ID" value="XM_025019548.1"/>
</dbReference>
<accession>A0A6J1Q1F6</accession>
<sequence length="280" mass="32055">MEKVSLYDPEKDIVVDINLSPEDFLRAQQDMTFATSLLNAALKEKDSKKNVENSIELVPSQQTISTMGQESAQTETNTEMNISNTEDSGSTYRWSTAAVLLLLETYKTFQDKFSNGKYSHKKIWEKISAILVEKGHTMTGPQCAAKLRSLKKAYKSTKEHNNRSGNDRRPWQFYEIMDEMFSKRAWCSPVAVASSTGLSIKQEKAAEFVDIDSTSELSTESEQKMCKRTETLKGKENVCSLLKRRLHQKTEQEEAKAKRHKERLEMDEKFLAVLNKFVEK</sequence>
<reference evidence="3" key="1">
    <citation type="submission" date="2025-08" db="UniProtKB">
        <authorList>
            <consortium name="RefSeq"/>
        </authorList>
    </citation>
    <scope>IDENTIFICATION</scope>
    <source>
        <tissue evidence="3">Whole body</tissue>
    </source>
</reference>
<dbReference type="Proteomes" id="UP000504618">
    <property type="component" value="Unplaced"/>
</dbReference>
<protein>
    <submittedName>
        <fullName evidence="3">Uncharacterized protein LOC112456792</fullName>
    </submittedName>
</protein>
<gene>
    <name evidence="3" type="primary">LOC112456792</name>
</gene>
<name>A0A6J1Q1F6_9HYME</name>
<dbReference type="Pfam" id="PF13837">
    <property type="entry name" value="Myb_DNA-bind_4"/>
    <property type="match status" value="1"/>
</dbReference>
<keyword evidence="2" id="KW-1185">Reference proteome</keyword>
<dbReference type="Gene3D" id="1.10.10.60">
    <property type="entry name" value="Homeodomain-like"/>
    <property type="match status" value="1"/>
</dbReference>
<proteinExistence type="predicted"/>
<dbReference type="PANTHER" id="PTHR47595">
    <property type="entry name" value="HEAT SHOCK 70 KDA PROTEIN 14"/>
    <property type="match status" value="1"/>
</dbReference>